<dbReference type="GeneID" id="23462416"/>
<evidence type="ECO:0000313" key="2">
    <source>
        <dbReference type="Proteomes" id="UP000202511"/>
    </source>
</evidence>
<name>A0A0B5J1T0_9VIRU</name>
<dbReference type="EMBL" id="KP136319">
    <property type="protein sequence ID" value="AJF97499.1"/>
    <property type="molecule type" value="Genomic_DNA"/>
</dbReference>
<protein>
    <submittedName>
        <fullName evidence="1">Uncharacterized protein</fullName>
    </submittedName>
</protein>
<evidence type="ECO:0000313" key="1">
    <source>
        <dbReference type="EMBL" id="AJF97499.1"/>
    </source>
</evidence>
<dbReference type="RefSeq" id="YP_009119734.1">
    <property type="nucleotide sequence ID" value="NC_026440.1"/>
</dbReference>
<accession>A0A0B5J1T0</accession>
<proteinExistence type="predicted"/>
<reference evidence="1 2" key="1">
    <citation type="journal article" date="2015" name="Parasitol. Res.">
        <title>Viruses in close associations with free-living amoebae.</title>
        <authorList>
            <person name="Scheid P."/>
        </authorList>
    </citation>
    <scope>NUCLEOTIDE SEQUENCE [LARGE SCALE GENOMIC DNA]</scope>
    <source>
        <strain evidence="1">KlaHel</strain>
    </source>
</reference>
<dbReference type="Proteomes" id="UP000202511">
    <property type="component" value="Segment"/>
</dbReference>
<organism evidence="1 2">
    <name type="scientific">Pandoravirus inopinatum</name>
    <dbReference type="NCBI Taxonomy" id="1605721"/>
    <lineage>
        <taxon>Viruses</taxon>
        <taxon>Pandoravirus</taxon>
    </lineage>
</organism>
<dbReference type="KEGG" id="vg:23462416"/>
<sequence length="160" mass="18059">MARHRDETWAQTMRSTAVTWSKMASTSSMGRSLIERPVPVLATPPTAAIASFLSLRKYFLDALFCRVVVGGNPLHRLFKHQAVARHRHAIRLPSFLGQCPQCMFEPMTQFRFRCPGRVTKTGAQTAQSWPRRWLNGISRGGAAQRGTTCAARFLYFVPHQ</sequence>